<dbReference type="FunFam" id="1.10.287.950:FF:000001">
    <property type="entry name" value="Methyl-accepting chemotaxis sensory transducer"/>
    <property type="match status" value="1"/>
</dbReference>
<dbReference type="RefSeq" id="WP_124151028.1">
    <property type="nucleotide sequence ID" value="NZ_RQIS01000006.1"/>
</dbReference>
<dbReference type="Pfam" id="PF08447">
    <property type="entry name" value="PAS_3"/>
    <property type="match status" value="1"/>
</dbReference>
<keyword evidence="7" id="KW-1133">Transmembrane helix</keyword>
<dbReference type="PROSITE" id="PS50111">
    <property type="entry name" value="CHEMOTAXIS_TRANSDUC_2"/>
    <property type="match status" value="1"/>
</dbReference>
<dbReference type="SUPFAM" id="SSF58104">
    <property type="entry name" value="Methyl-accepting chemotaxis protein (MCP) signaling domain"/>
    <property type="match status" value="1"/>
</dbReference>
<dbReference type="CDD" id="cd11386">
    <property type="entry name" value="MCP_signal"/>
    <property type="match status" value="1"/>
</dbReference>
<dbReference type="GO" id="GO:0005886">
    <property type="term" value="C:plasma membrane"/>
    <property type="evidence" value="ECO:0007669"/>
    <property type="project" value="UniProtKB-SubCell"/>
</dbReference>
<evidence type="ECO:0000313" key="15">
    <source>
        <dbReference type="Proteomes" id="UP000272778"/>
    </source>
</evidence>
<comment type="subcellular location">
    <subcellularLocation>
        <location evidence="1">Cell inner membrane</location>
        <topology evidence="1">Multi-pass membrane protein</topology>
    </subcellularLocation>
</comment>
<dbReference type="PANTHER" id="PTHR43531:SF7">
    <property type="entry name" value="AEROTAXIS RECEPTOR"/>
    <property type="match status" value="1"/>
</dbReference>
<feature type="domain" description="HAMP" evidence="13">
    <location>
        <begin position="214"/>
        <end position="266"/>
    </location>
</feature>
<dbReference type="InterPro" id="IPR035965">
    <property type="entry name" value="PAS-like_dom_sf"/>
</dbReference>
<dbReference type="PRINTS" id="PR00260">
    <property type="entry name" value="CHEMTRNSDUCR"/>
</dbReference>
<dbReference type="Pfam" id="PF00015">
    <property type="entry name" value="MCPsignal"/>
    <property type="match status" value="1"/>
</dbReference>
<accession>A0A3N6Q419</accession>
<feature type="domain" description="PAS" evidence="12">
    <location>
        <begin position="25"/>
        <end position="60"/>
    </location>
</feature>
<dbReference type="PANTHER" id="PTHR43531">
    <property type="entry name" value="PROTEIN ICFG"/>
    <property type="match status" value="1"/>
</dbReference>
<dbReference type="Proteomes" id="UP000272778">
    <property type="component" value="Unassembled WGS sequence"/>
</dbReference>
<evidence type="ECO:0000256" key="4">
    <source>
        <dbReference type="ARBA" id="ARBA00022500"/>
    </source>
</evidence>
<evidence type="ECO:0000256" key="8">
    <source>
        <dbReference type="ARBA" id="ARBA00023136"/>
    </source>
</evidence>
<keyword evidence="5" id="KW-0997">Cell inner membrane</keyword>
<keyword evidence="10" id="KW-0807">Transducer</keyword>
<dbReference type="OrthoDB" id="9806477at2"/>
<dbReference type="GO" id="GO:0052131">
    <property type="term" value="P:positive aerotaxis"/>
    <property type="evidence" value="ECO:0007669"/>
    <property type="project" value="UniProtKB-ARBA"/>
</dbReference>
<dbReference type="InterPro" id="IPR004089">
    <property type="entry name" value="MCPsignal_dom"/>
</dbReference>
<dbReference type="CDD" id="cd00130">
    <property type="entry name" value="PAS"/>
    <property type="match status" value="1"/>
</dbReference>
<reference evidence="14 15" key="1">
    <citation type="submission" date="2018-11" db="EMBL/GenBank/DDBJ databases">
        <title>Paraburkholderia sp. DHOA04, isolated from soil.</title>
        <authorList>
            <person name="Gao Z.-H."/>
            <person name="Qiu L.-H."/>
            <person name="Fu J.-C."/>
        </authorList>
    </citation>
    <scope>NUCLEOTIDE SEQUENCE [LARGE SCALE GENOMIC DNA]</scope>
    <source>
        <strain evidence="14 15">DHOA04</strain>
    </source>
</reference>
<dbReference type="InterPro" id="IPR000014">
    <property type="entry name" value="PAS"/>
</dbReference>
<dbReference type="AlphaFoldDB" id="A0A3N6Q419"/>
<dbReference type="InterPro" id="IPR013655">
    <property type="entry name" value="PAS_fold_3"/>
</dbReference>
<keyword evidence="15" id="KW-1185">Reference proteome</keyword>
<dbReference type="SUPFAM" id="SSF55785">
    <property type="entry name" value="PYP-like sensor domain (PAS domain)"/>
    <property type="match status" value="1"/>
</dbReference>
<comment type="similarity">
    <text evidence="9">Belongs to the methyl-accepting chemotaxis (MCP) protein family.</text>
</comment>
<evidence type="ECO:0000259" key="12">
    <source>
        <dbReference type="PROSITE" id="PS50112"/>
    </source>
</evidence>
<sequence>MRTNLPVTQREYDFPRDATLMSTTDTQSNVTYANAAFIQVSGFDADEILGQPHNLVRHPDMPPEAFADMWSTLKAGRSWTAFVKNRRKNGDHYWVRANAAPIIRNERLTGYLSVRTKPERHEIEAAERLYREFREGNAGSRKFHQGLIVRTGLLAWTSLLQTMPVRWRIRSGLMVSFALTILFAFLLGLPGTMLGGFAAVGAALSLLTSFWLEKQISGPLQAVLKQALAVAAGQPGQNIHLNRVDEIGMILRAVNQSGLNLRSLVDDVSDQLDGLRQSSSDIAAGNNDLNDRSVHSAASLEQTAASMEQMTATVRNNADTALQASDLAGQTSDAASEGDTAVGKVVETMKEITDASRKISEIITVIEGIAFQTNILALNAAVEAARAGEQGRGFAVVAGEVRALAQRSSTAAREITALINDSVARTATGGELVTKAGDSMRNILSRVARVTDLINEISSATKEQSEGIAQVNIAVTQLDQMTQQNAGLAQESAFAAGSLEVRTRKLTDAVAVFQSKADMAHRVS</sequence>
<evidence type="ECO:0000256" key="7">
    <source>
        <dbReference type="ARBA" id="ARBA00022989"/>
    </source>
</evidence>
<dbReference type="Pfam" id="PF00672">
    <property type="entry name" value="HAMP"/>
    <property type="match status" value="1"/>
</dbReference>
<dbReference type="InterPro" id="IPR003660">
    <property type="entry name" value="HAMP_dom"/>
</dbReference>
<dbReference type="InterPro" id="IPR051310">
    <property type="entry name" value="MCP_chemotaxis"/>
</dbReference>
<dbReference type="Gene3D" id="1.10.287.950">
    <property type="entry name" value="Methyl-accepting chemotaxis protein"/>
    <property type="match status" value="1"/>
</dbReference>
<evidence type="ECO:0000259" key="13">
    <source>
        <dbReference type="PROSITE" id="PS50885"/>
    </source>
</evidence>
<evidence type="ECO:0000256" key="9">
    <source>
        <dbReference type="ARBA" id="ARBA00029447"/>
    </source>
</evidence>
<dbReference type="NCBIfam" id="TIGR00229">
    <property type="entry name" value="sensory_box"/>
    <property type="match status" value="1"/>
</dbReference>
<proteinExistence type="inferred from homology"/>
<evidence type="ECO:0000256" key="2">
    <source>
        <dbReference type="ARBA" id="ARBA00022475"/>
    </source>
</evidence>
<protein>
    <submittedName>
        <fullName evidence="14">PAS domain-containing protein</fullName>
    </submittedName>
</protein>
<dbReference type="GO" id="GO:0004888">
    <property type="term" value="F:transmembrane signaling receptor activity"/>
    <property type="evidence" value="ECO:0007669"/>
    <property type="project" value="InterPro"/>
</dbReference>
<dbReference type="Gene3D" id="3.30.450.20">
    <property type="entry name" value="PAS domain"/>
    <property type="match status" value="1"/>
</dbReference>
<dbReference type="PROSITE" id="PS50112">
    <property type="entry name" value="PAS"/>
    <property type="match status" value="1"/>
</dbReference>
<comment type="caution">
    <text evidence="14">The sequence shown here is derived from an EMBL/GenBank/DDBJ whole genome shotgun (WGS) entry which is preliminary data.</text>
</comment>
<gene>
    <name evidence="14" type="ORF">D1Y85_10800</name>
</gene>
<evidence type="ECO:0000256" key="6">
    <source>
        <dbReference type="ARBA" id="ARBA00022692"/>
    </source>
</evidence>
<dbReference type="EMBL" id="RQIS01000006">
    <property type="protein sequence ID" value="RQH07136.1"/>
    <property type="molecule type" value="Genomic_DNA"/>
</dbReference>
<dbReference type="FunFam" id="3.30.450.20:FF:000046">
    <property type="entry name" value="Aerotaxis sensor receptor"/>
    <property type="match status" value="1"/>
</dbReference>
<evidence type="ECO:0000256" key="10">
    <source>
        <dbReference type="PROSITE-ProRule" id="PRU00284"/>
    </source>
</evidence>
<keyword evidence="8" id="KW-0472">Membrane</keyword>
<dbReference type="GO" id="GO:0007165">
    <property type="term" value="P:signal transduction"/>
    <property type="evidence" value="ECO:0007669"/>
    <property type="project" value="UniProtKB-KW"/>
</dbReference>
<organism evidence="14 15">
    <name type="scientific">Paraburkholderia dinghuensis</name>
    <dbReference type="NCBI Taxonomy" id="2305225"/>
    <lineage>
        <taxon>Bacteria</taxon>
        <taxon>Pseudomonadati</taxon>
        <taxon>Pseudomonadota</taxon>
        <taxon>Betaproteobacteria</taxon>
        <taxon>Burkholderiales</taxon>
        <taxon>Burkholderiaceae</taxon>
        <taxon>Paraburkholderia</taxon>
    </lineage>
</organism>
<evidence type="ECO:0000256" key="3">
    <source>
        <dbReference type="ARBA" id="ARBA00022481"/>
    </source>
</evidence>
<evidence type="ECO:0000256" key="1">
    <source>
        <dbReference type="ARBA" id="ARBA00004429"/>
    </source>
</evidence>
<evidence type="ECO:0000313" key="14">
    <source>
        <dbReference type="EMBL" id="RQH07136.1"/>
    </source>
</evidence>
<keyword evidence="3" id="KW-0488">Methylation</keyword>
<keyword evidence="2" id="KW-1003">Cell membrane</keyword>
<evidence type="ECO:0000259" key="11">
    <source>
        <dbReference type="PROSITE" id="PS50111"/>
    </source>
</evidence>
<keyword evidence="6" id="KW-0812">Transmembrane</keyword>
<dbReference type="SMART" id="SM00283">
    <property type="entry name" value="MA"/>
    <property type="match status" value="1"/>
</dbReference>
<keyword evidence="4" id="KW-0145">Chemotaxis</keyword>
<dbReference type="InterPro" id="IPR004090">
    <property type="entry name" value="Chemotax_Me-accpt_rcpt"/>
</dbReference>
<feature type="domain" description="Methyl-accepting transducer" evidence="11">
    <location>
        <begin position="271"/>
        <end position="500"/>
    </location>
</feature>
<name>A0A3N6Q419_9BURK</name>
<dbReference type="PROSITE" id="PS50885">
    <property type="entry name" value="HAMP"/>
    <property type="match status" value="1"/>
</dbReference>
<evidence type="ECO:0000256" key="5">
    <source>
        <dbReference type="ARBA" id="ARBA00022519"/>
    </source>
</evidence>